<dbReference type="RefSeq" id="WP_167055354.1">
    <property type="nucleotide sequence ID" value="NZ_JAAOZR010000010.1"/>
</dbReference>
<proteinExistence type="predicted"/>
<feature type="transmembrane region" description="Helical" evidence="2">
    <location>
        <begin position="64"/>
        <end position="89"/>
    </location>
</feature>
<feature type="region of interest" description="Disordered" evidence="1">
    <location>
        <begin position="1"/>
        <end position="23"/>
    </location>
</feature>
<keyword evidence="2" id="KW-0472">Membrane</keyword>
<evidence type="ECO:0000256" key="1">
    <source>
        <dbReference type="SAM" id="MobiDB-lite"/>
    </source>
</evidence>
<protein>
    <submittedName>
        <fullName evidence="3">Uncharacterized protein</fullName>
    </submittedName>
</protein>
<organism evidence="3 4">
    <name type="scientific">Paenibacillus aceris</name>
    <dbReference type="NCBI Taxonomy" id="869555"/>
    <lineage>
        <taxon>Bacteria</taxon>
        <taxon>Bacillati</taxon>
        <taxon>Bacillota</taxon>
        <taxon>Bacilli</taxon>
        <taxon>Bacillales</taxon>
        <taxon>Paenibacillaceae</taxon>
        <taxon>Paenibacillus</taxon>
    </lineage>
</organism>
<keyword evidence="2" id="KW-1133">Transmembrane helix</keyword>
<keyword evidence="4" id="KW-1185">Reference proteome</keyword>
<gene>
    <name evidence="3" type="ORF">J2Z65_005934</name>
</gene>
<keyword evidence="2" id="KW-0812">Transmembrane</keyword>
<evidence type="ECO:0000256" key="2">
    <source>
        <dbReference type="SAM" id="Phobius"/>
    </source>
</evidence>
<sequence length="92" mass="10578">MKNPTNNPFNVETLDSNVKQTQSDTLDERASFNDVIQHGDIVQGFQAPKRLEQFPKWYQNPRRIYAMLSVLGFALYMIYQIIQIITAIASGK</sequence>
<evidence type="ECO:0000313" key="4">
    <source>
        <dbReference type="Proteomes" id="UP001519344"/>
    </source>
</evidence>
<comment type="caution">
    <text evidence="3">The sequence shown here is derived from an EMBL/GenBank/DDBJ whole genome shotgun (WGS) entry which is preliminary data.</text>
</comment>
<dbReference type="EMBL" id="JAGGKV010000024">
    <property type="protein sequence ID" value="MBP1966674.1"/>
    <property type="molecule type" value="Genomic_DNA"/>
</dbReference>
<dbReference type="Proteomes" id="UP001519344">
    <property type="component" value="Unassembled WGS sequence"/>
</dbReference>
<reference evidence="3 4" key="1">
    <citation type="submission" date="2021-03" db="EMBL/GenBank/DDBJ databases">
        <title>Genomic Encyclopedia of Type Strains, Phase IV (KMG-IV): sequencing the most valuable type-strain genomes for metagenomic binning, comparative biology and taxonomic classification.</title>
        <authorList>
            <person name="Goeker M."/>
        </authorList>
    </citation>
    <scope>NUCLEOTIDE SEQUENCE [LARGE SCALE GENOMIC DNA]</scope>
    <source>
        <strain evidence="3 4">DSM 24950</strain>
    </source>
</reference>
<accession>A0ABS4I6Z0</accession>
<evidence type="ECO:0000313" key="3">
    <source>
        <dbReference type="EMBL" id="MBP1966674.1"/>
    </source>
</evidence>
<name>A0ABS4I6Z0_9BACL</name>